<evidence type="ECO:0000313" key="6">
    <source>
        <dbReference type="Proteomes" id="UP000011715"/>
    </source>
</evidence>
<keyword evidence="1" id="KW-0863">Zinc-finger</keyword>
<feature type="compositionally biased region" description="Basic residues" evidence="2">
    <location>
        <begin position="255"/>
        <end position="277"/>
    </location>
</feature>
<evidence type="ECO:0000256" key="2">
    <source>
        <dbReference type="SAM" id="MobiDB-lite"/>
    </source>
</evidence>
<dbReference type="GO" id="GO:0008270">
    <property type="term" value="F:zinc ion binding"/>
    <property type="evidence" value="ECO:0007669"/>
    <property type="project" value="UniProtKB-KW"/>
</dbReference>
<accession>A0A0C4DRY3</accession>
<proteinExistence type="predicted"/>
<feature type="compositionally biased region" description="Acidic residues" evidence="2">
    <location>
        <begin position="29"/>
        <end position="40"/>
    </location>
</feature>
<keyword evidence="6" id="KW-1185">Reference proteome</keyword>
<feature type="domain" description="SWIM-type" evidence="3">
    <location>
        <begin position="132"/>
        <end position="167"/>
    </location>
</feature>
<feature type="region of interest" description="Disordered" evidence="2">
    <location>
        <begin position="240"/>
        <end position="277"/>
    </location>
</feature>
<evidence type="ECO:0000313" key="5">
    <source>
        <dbReference type="EnsemblFungi" id="MAPG_02651T0"/>
    </source>
</evidence>
<dbReference type="Proteomes" id="UP000011715">
    <property type="component" value="Unassembled WGS sequence"/>
</dbReference>
<evidence type="ECO:0000259" key="3">
    <source>
        <dbReference type="PROSITE" id="PS50966"/>
    </source>
</evidence>
<reference evidence="5" key="5">
    <citation type="submission" date="2015-06" db="UniProtKB">
        <authorList>
            <consortium name="EnsemblFungi"/>
        </authorList>
    </citation>
    <scope>IDENTIFICATION</scope>
    <source>
        <strain evidence="5">ATCC 64411</strain>
    </source>
</reference>
<name>A0A0C4DRY3_MAGP6</name>
<dbReference type="AlphaFoldDB" id="A0A0C4DRY3"/>
<evidence type="ECO:0000256" key="1">
    <source>
        <dbReference type="PROSITE-ProRule" id="PRU00325"/>
    </source>
</evidence>
<reference evidence="4" key="3">
    <citation type="submission" date="2011-03" db="EMBL/GenBank/DDBJ databases">
        <title>Annotation of Magnaporthe poae ATCC 64411.</title>
        <authorList>
            <person name="Ma L.-J."/>
            <person name="Dead R."/>
            <person name="Young S.K."/>
            <person name="Zeng Q."/>
            <person name="Gargeya S."/>
            <person name="Fitzgerald M."/>
            <person name="Haas B."/>
            <person name="Abouelleil A."/>
            <person name="Alvarado L."/>
            <person name="Arachchi H.M."/>
            <person name="Berlin A."/>
            <person name="Brown A."/>
            <person name="Chapman S.B."/>
            <person name="Chen Z."/>
            <person name="Dunbar C."/>
            <person name="Freedman E."/>
            <person name="Gearin G."/>
            <person name="Gellesch M."/>
            <person name="Goldberg J."/>
            <person name="Griggs A."/>
            <person name="Gujja S."/>
            <person name="Heiman D."/>
            <person name="Howarth C."/>
            <person name="Larson L."/>
            <person name="Lui A."/>
            <person name="MacDonald P.J.P."/>
            <person name="Mehta T."/>
            <person name="Montmayeur A."/>
            <person name="Murphy C."/>
            <person name="Neiman D."/>
            <person name="Pearson M."/>
            <person name="Priest M."/>
            <person name="Roberts A."/>
            <person name="Saif S."/>
            <person name="Shea T."/>
            <person name="Shenoy N."/>
            <person name="Sisk P."/>
            <person name="Stolte C."/>
            <person name="Sykes S."/>
            <person name="Yandava C."/>
            <person name="Wortman J."/>
            <person name="Nusbaum C."/>
            <person name="Birren B."/>
        </authorList>
    </citation>
    <scope>NUCLEOTIDE SEQUENCE</scope>
    <source>
        <strain evidence="4">ATCC 64411</strain>
    </source>
</reference>
<dbReference type="OrthoDB" id="5387895at2759"/>
<reference evidence="4" key="2">
    <citation type="submission" date="2010-05" db="EMBL/GenBank/DDBJ databases">
        <title>The Genome Sequence of Magnaporthe poae strain ATCC 64411.</title>
        <authorList>
            <consortium name="The Broad Institute Genome Sequencing Platform"/>
            <consortium name="Broad Institute Genome Sequencing Center for Infectious Disease"/>
            <person name="Ma L.-J."/>
            <person name="Dead R."/>
            <person name="Young S."/>
            <person name="Zeng Q."/>
            <person name="Koehrsen M."/>
            <person name="Alvarado L."/>
            <person name="Berlin A."/>
            <person name="Chapman S.B."/>
            <person name="Chen Z."/>
            <person name="Freedman E."/>
            <person name="Gellesch M."/>
            <person name="Goldberg J."/>
            <person name="Griggs A."/>
            <person name="Gujja S."/>
            <person name="Heilman E.R."/>
            <person name="Heiman D."/>
            <person name="Hepburn T."/>
            <person name="Howarth C."/>
            <person name="Jen D."/>
            <person name="Larson L."/>
            <person name="Mehta T."/>
            <person name="Neiman D."/>
            <person name="Pearson M."/>
            <person name="Roberts A."/>
            <person name="Saif S."/>
            <person name="Shea T."/>
            <person name="Shenoy N."/>
            <person name="Sisk P."/>
            <person name="Stolte C."/>
            <person name="Sykes S."/>
            <person name="Walk T."/>
            <person name="White J."/>
            <person name="Yandava C."/>
            <person name="Haas B."/>
            <person name="Nusbaum C."/>
            <person name="Birren B."/>
        </authorList>
    </citation>
    <scope>NUCLEOTIDE SEQUENCE</scope>
    <source>
        <strain evidence="4">ATCC 64411</strain>
    </source>
</reference>
<feature type="region of interest" description="Disordered" evidence="2">
    <location>
        <begin position="54"/>
        <end position="85"/>
    </location>
</feature>
<reference evidence="5" key="4">
    <citation type="journal article" date="2015" name="G3 (Bethesda)">
        <title>Genome sequences of three phytopathogenic species of the Magnaporthaceae family of fungi.</title>
        <authorList>
            <person name="Okagaki L.H."/>
            <person name="Nunes C.C."/>
            <person name="Sailsbery J."/>
            <person name="Clay B."/>
            <person name="Brown D."/>
            <person name="John T."/>
            <person name="Oh Y."/>
            <person name="Young N."/>
            <person name="Fitzgerald M."/>
            <person name="Haas B.J."/>
            <person name="Zeng Q."/>
            <person name="Young S."/>
            <person name="Adiconis X."/>
            <person name="Fan L."/>
            <person name="Levin J.Z."/>
            <person name="Mitchell T.K."/>
            <person name="Okubara P.A."/>
            <person name="Farman M.L."/>
            <person name="Kohn L.M."/>
            <person name="Birren B."/>
            <person name="Ma L.-J."/>
            <person name="Dean R.A."/>
        </authorList>
    </citation>
    <scope>NUCLEOTIDE SEQUENCE</scope>
    <source>
        <strain evidence="5">ATCC 64411 / 73-15</strain>
    </source>
</reference>
<gene>
    <name evidence="4" type="ORF">MAPG_02651</name>
</gene>
<keyword evidence="1" id="KW-0862">Zinc</keyword>
<dbReference type="EMBL" id="GL876967">
    <property type="protein sequence ID" value="KLU83598.1"/>
    <property type="molecule type" value="Genomic_DNA"/>
</dbReference>
<feature type="region of interest" description="Disordered" evidence="2">
    <location>
        <begin position="377"/>
        <end position="419"/>
    </location>
</feature>
<keyword evidence="1" id="KW-0479">Metal-binding</keyword>
<reference evidence="6" key="1">
    <citation type="submission" date="2010-05" db="EMBL/GenBank/DDBJ databases">
        <title>The genome sequence of Magnaporthe poae strain ATCC 64411.</title>
        <authorList>
            <person name="Ma L.-J."/>
            <person name="Dead R."/>
            <person name="Young S."/>
            <person name="Zeng Q."/>
            <person name="Koehrsen M."/>
            <person name="Alvarado L."/>
            <person name="Berlin A."/>
            <person name="Chapman S.B."/>
            <person name="Chen Z."/>
            <person name="Freedman E."/>
            <person name="Gellesch M."/>
            <person name="Goldberg J."/>
            <person name="Griggs A."/>
            <person name="Gujja S."/>
            <person name="Heilman E.R."/>
            <person name="Heiman D."/>
            <person name="Hepburn T."/>
            <person name="Howarth C."/>
            <person name="Jen D."/>
            <person name="Larson L."/>
            <person name="Mehta T."/>
            <person name="Neiman D."/>
            <person name="Pearson M."/>
            <person name="Roberts A."/>
            <person name="Saif S."/>
            <person name="Shea T."/>
            <person name="Shenoy N."/>
            <person name="Sisk P."/>
            <person name="Stolte C."/>
            <person name="Sykes S."/>
            <person name="Walk T."/>
            <person name="White J."/>
            <person name="Yandava C."/>
            <person name="Haas B."/>
            <person name="Nusbaum C."/>
            <person name="Birren B."/>
        </authorList>
    </citation>
    <scope>NUCLEOTIDE SEQUENCE [LARGE SCALE GENOMIC DNA]</scope>
    <source>
        <strain evidence="6">ATCC 64411 / 73-15</strain>
    </source>
</reference>
<organism evidence="5 6">
    <name type="scientific">Magnaporthiopsis poae (strain ATCC 64411 / 73-15)</name>
    <name type="common">Kentucky bluegrass fungus</name>
    <name type="synonym">Magnaporthe poae</name>
    <dbReference type="NCBI Taxonomy" id="644358"/>
    <lineage>
        <taxon>Eukaryota</taxon>
        <taxon>Fungi</taxon>
        <taxon>Dikarya</taxon>
        <taxon>Ascomycota</taxon>
        <taxon>Pezizomycotina</taxon>
        <taxon>Sordariomycetes</taxon>
        <taxon>Sordariomycetidae</taxon>
        <taxon>Magnaporthales</taxon>
        <taxon>Magnaporthaceae</taxon>
        <taxon>Magnaporthiopsis</taxon>
    </lineage>
</organism>
<dbReference type="InterPro" id="IPR007527">
    <property type="entry name" value="Znf_SWIM"/>
</dbReference>
<protein>
    <recommendedName>
        <fullName evidence="3">SWIM-type domain-containing protein</fullName>
    </recommendedName>
</protein>
<evidence type="ECO:0000313" key="4">
    <source>
        <dbReference type="EMBL" id="KLU83598.1"/>
    </source>
</evidence>
<sequence>MPPTTRSQAHRLIDDTAVAPTTEYHEDASDSESELDDLDTDNIVRSPFTGIMYDISQLPTGGDSGQGAGDSQQGQSRVDPGDQDRDVQGRIKELFRKLSNHESPPINLQFCGLGEEDGGEFYAFQLREITPLSIRIGTPTSRWSEPHCSCRNRKPCQHLMWLYDAISGLALDSRDDSRPLVVDRAGRIPGMEDPFSTIAEFRLDLLTKGLHCGVGGSYEYGNRDWFREMEADEILLALEGSSSESEEGESDLDRHRHQSPSKRRRPAEKTRPHKKSRLEKTVRELLVQNNEVFSVFLNMLSPRDKVRNLYSRLQDRVDAAGGRDGGLFVVDQLRHVLDQTQHADRLEDIKKMVRTKGAPAAYLDRLEEVAAGMRSIQSRQGSAVPYSPSVSSSSGGGAGTGPSVRPTAAGSKRPWEGDH</sequence>
<dbReference type="eggNOG" id="ENOG502SPNY">
    <property type="taxonomic scope" value="Eukaryota"/>
</dbReference>
<feature type="region of interest" description="Disordered" evidence="2">
    <location>
        <begin position="1"/>
        <end position="40"/>
    </location>
</feature>
<dbReference type="EnsemblFungi" id="MAPG_02651T0">
    <property type="protein sequence ID" value="MAPG_02651T0"/>
    <property type="gene ID" value="MAPG_02651"/>
</dbReference>
<dbReference type="EMBL" id="ADBL01000651">
    <property type="status" value="NOT_ANNOTATED_CDS"/>
    <property type="molecule type" value="Genomic_DNA"/>
</dbReference>
<feature type="compositionally biased region" description="Low complexity" evidence="2">
    <location>
        <begin position="381"/>
        <end position="393"/>
    </location>
</feature>
<dbReference type="VEuPathDB" id="FungiDB:MAPG_02651"/>
<dbReference type="EMBL" id="ADBL01000652">
    <property type="status" value="NOT_ANNOTATED_CDS"/>
    <property type="molecule type" value="Genomic_DNA"/>
</dbReference>
<dbReference type="PROSITE" id="PS50966">
    <property type="entry name" value="ZF_SWIM"/>
    <property type="match status" value="1"/>
</dbReference>